<dbReference type="EMBL" id="LCDA01000002">
    <property type="protein sequence ID" value="KKS43200.1"/>
    <property type="molecule type" value="Genomic_DNA"/>
</dbReference>
<feature type="transmembrane region" description="Helical" evidence="1">
    <location>
        <begin position="179"/>
        <end position="197"/>
    </location>
</feature>
<comment type="caution">
    <text evidence="2">The sequence shown here is derived from an EMBL/GenBank/DDBJ whole genome shotgun (WGS) entry which is preliminary data.</text>
</comment>
<keyword evidence="1" id="KW-0472">Membrane</keyword>
<reference evidence="2 3" key="1">
    <citation type="journal article" date="2015" name="Nature">
        <title>rRNA introns, odd ribosomes, and small enigmatic genomes across a large radiation of phyla.</title>
        <authorList>
            <person name="Brown C.T."/>
            <person name="Hug L.A."/>
            <person name="Thomas B.C."/>
            <person name="Sharon I."/>
            <person name="Castelle C.J."/>
            <person name="Singh A."/>
            <person name="Wilkins M.J."/>
            <person name="Williams K.H."/>
            <person name="Banfield J.F."/>
        </authorList>
    </citation>
    <scope>NUCLEOTIDE SEQUENCE [LARGE SCALE GENOMIC DNA]</scope>
</reference>
<dbReference type="AlphaFoldDB" id="A0A0G0Z3A9"/>
<proteinExistence type="predicted"/>
<evidence type="ECO:0000313" key="3">
    <source>
        <dbReference type="Proteomes" id="UP000033854"/>
    </source>
</evidence>
<dbReference type="Proteomes" id="UP000033854">
    <property type="component" value="Unassembled WGS sequence"/>
</dbReference>
<sequence>MVALLEILAFPKVSMANEGVVLLRGAGTSGSCFAASVFVDGTYRILATCRDLKTALSPEQNRYVVWSTGETGKTRRIGEIVNGKLATGTDTKFTSLFVTAETDGYGSKPSDSVLLSGVVQAINFVTGEVKQDASVTIAPTPTPEKAVKATPTKSAEAKITPEATVGQGIGGALSTVLKIALFGFGALLLIVGVFSFISRKRAL</sequence>
<keyword evidence="1" id="KW-1133">Transmembrane helix</keyword>
<name>A0A0G0Z3A9_9BACT</name>
<organism evidence="2 3">
    <name type="scientific">Candidatus Collierbacteria bacterium GW2011_GWA2_42_17</name>
    <dbReference type="NCBI Taxonomy" id="1618378"/>
    <lineage>
        <taxon>Bacteria</taxon>
        <taxon>Candidatus Collieribacteriota</taxon>
    </lineage>
</organism>
<gene>
    <name evidence="2" type="ORF">UV06_C0002G0102</name>
</gene>
<accession>A0A0G0Z3A9</accession>
<keyword evidence="1" id="KW-0812">Transmembrane</keyword>
<protein>
    <submittedName>
        <fullName evidence="2">Uncharacterized protein</fullName>
    </submittedName>
</protein>
<evidence type="ECO:0000256" key="1">
    <source>
        <dbReference type="SAM" id="Phobius"/>
    </source>
</evidence>
<evidence type="ECO:0000313" key="2">
    <source>
        <dbReference type="EMBL" id="KKS43200.1"/>
    </source>
</evidence>